<dbReference type="GO" id="GO:0005794">
    <property type="term" value="C:Golgi apparatus"/>
    <property type="evidence" value="ECO:0007669"/>
    <property type="project" value="UniProtKB-SubCell"/>
</dbReference>
<evidence type="ECO:0000256" key="8">
    <source>
        <dbReference type="ARBA" id="ARBA00061757"/>
    </source>
</evidence>
<evidence type="ECO:0000256" key="10">
    <source>
        <dbReference type="ARBA" id="ARBA00078063"/>
    </source>
</evidence>
<reference evidence="13" key="1">
    <citation type="journal article" date="2004" name="Nature">
        <title>Genome duplication in the teleost fish Tetraodon nigroviridis reveals the early vertebrate proto-karyotype.</title>
        <authorList>
            <person name="Jaillon O."/>
            <person name="Aury J.-M."/>
            <person name="Brunet F."/>
            <person name="Petit J.-L."/>
            <person name="Stange-Thomann N."/>
            <person name="Mauceli E."/>
            <person name="Bouneau L."/>
            <person name="Fischer C."/>
            <person name="Ozouf-Costaz C."/>
            <person name="Bernot A."/>
            <person name="Nicaud S."/>
            <person name="Jaffe D."/>
            <person name="Fisher S."/>
            <person name="Lutfalla G."/>
            <person name="Dossat C."/>
            <person name="Segurens B."/>
            <person name="Dasilva C."/>
            <person name="Salanoubat M."/>
            <person name="Levy M."/>
            <person name="Boudet N."/>
            <person name="Castellano S."/>
            <person name="Anthouard V."/>
            <person name="Jubin C."/>
            <person name="Castelli V."/>
            <person name="Katinka M."/>
            <person name="Vacherie B."/>
            <person name="Biemont C."/>
            <person name="Skalli Z."/>
            <person name="Cattolico L."/>
            <person name="Poulain J."/>
            <person name="De Berardinis V."/>
            <person name="Cruaud C."/>
            <person name="Duprat S."/>
            <person name="Brottier P."/>
            <person name="Coutanceau J.-P."/>
            <person name="Gouzy J."/>
            <person name="Parra G."/>
            <person name="Lardier G."/>
            <person name="Chapple C."/>
            <person name="McKernan K.J."/>
            <person name="McEwan P."/>
            <person name="Bosak S."/>
            <person name="Kellis M."/>
            <person name="Volff J.-N."/>
            <person name="Guigo R."/>
            <person name="Zody M.C."/>
            <person name="Mesirov J."/>
            <person name="Lindblad-Toh K."/>
            <person name="Birren B."/>
            <person name="Nusbaum C."/>
            <person name="Kahn D."/>
            <person name="Robinson-Rechavi M."/>
            <person name="Laudet V."/>
            <person name="Schachter V."/>
            <person name="Quetier F."/>
            <person name="Saurin W."/>
            <person name="Scarpelli C."/>
            <person name="Wincker P."/>
            <person name="Lander E.S."/>
            <person name="Weissenbach J."/>
            <person name="Roest Crollius H."/>
        </authorList>
    </citation>
    <scope>NUCLEOTIDE SEQUENCE [LARGE SCALE GENOMIC DNA]</scope>
</reference>
<dbReference type="PANTHER" id="PTHR10900">
    <property type="entry name" value="PERIOSTIN-RELATED"/>
    <property type="match status" value="1"/>
</dbReference>
<reference evidence="13" key="2">
    <citation type="submission" date="2004-02" db="EMBL/GenBank/DDBJ databases">
        <authorList>
            <consortium name="Genoscope"/>
            <consortium name="Whitehead Institute Centre for Genome Research"/>
        </authorList>
    </citation>
    <scope>NUCLEOTIDE SEQUENCE</scope>
</reference>
<dbReference type="KEGG" id="tng:GSTEN00030181G001"/>
<evidence type="ECO:0000259" key="11">
    <source>
        <dbReference type="PROSITE" id="PS50213"/>
    </source>
</evidence>
<dbReference type="GO" id="GO:0071307">
    <property type="term" value="P:cellular response to vitamin K"/>
    <property type="evidence" value="ECO:0007669"/>
    <property type="project" value="UniProtKB-ARBA"/>
</dbReference>
<sequence>TVLYECCPGYMKLDGMHGCPAVAPIDHVYGTLGVVKATSTQRYSDISKLRAEIEGPGSYTFFAPSNEAWDALDQTTTNALVNNVNVELYNALHFHMSNRRLLTKDLKNGMTVTSMYNDLGLYINHYPNGVVTVNCARIIQGNQVATNGAVHVIDRVISAVGTTIQDFIEVDEDLSTFNEVAQSAGPLDKLGQPGHYTLLFLFCFCIFPPILAKQVMELVGDSQSTFRDMVAQLGLSTAMKPKADYTLLAPLNVAFSDDIMSKDQKLLRIILENHIMKNKVVLGQLYNGQHLETIGGKRLRVFIYRTAVCIENSCLIRGSKEGSNGALHITKTLLRPAEKSMYEILMENGRFKIFLSLMEAADLTNLLKQEGDFTLFAPSDKAFAGLTESDLTLLKSDKNALRTILLYHFNKGIFIGGGLENGVTNIIKSLQGNNIKVIFANRTMQVNSLQIPESDIMSTNGVIHFVNHIMYPGDIPVGNQNLLKLLKKLITNIQIKYTSGYRYQEIPLTFLKRVVQEGANITTLTRVIQSKPSFTKMTIEGIDDFQPSITKIAKVVQGPQYSSSAGISTINLEDRSSRRTTTRTSW</sequence>
<evidence type="ECO:0000256" key="1">
    <source>
        <dbReference type="ARBA" id="ARBA00004555"/>
    </source>
</evidence>
<evidence type="ECO:0000259" key="12">
    <source>
        <dbReference type="PROSITE" id="PS51041"/>
    </source>
</evidence>
<keyword evidence="2" id="KW-0358">Heparin-binding</keyword>
<dbReference type="GO" id="GO:0007155">
    <property type="term" value="P:cell adhesion"/>
    <property type="evidence" value="ECO:0007669"/>
    <property type="project" value="TreeGrafter"/>
</dbReference>
<dbReference type="FunFam" id="2.30.180.10:FF:000001">
    <property type="entry name" value="periostin isoform X1"/>
    <property type="match status" value="1"/>
</dbReference>
<evidence type="ECO:0000256" key="9">
    <source>
        <dbReference type="ARBA" id="ARBA00073137"/>
    </source>
</evidence>
<evidence type="ECO:0000256" key="7">
    <source>
        <dbReference type="ARBA" id="ARBA00058492"/>
    </source>
</evidence>
<dbReference type="OrthoDB" id="7700931at2759"/>
<protein>
    <recommendedName>
        <fullName evidence="9">Periostin</fullName>
    </recommendedName>
    <alternativeName>
        <fullName evidence="10">Osteoblast-specific factor 2</fullName>
    </alternativeName>
</protein>
<feature type="domain" description="FAS1" evidence="11">
    <location>
        <begin position="210"/>
        <end position="334"/>
    </location>
</feature>
<dbReference type="SUPFAM" id="SSF82153">
    <property type="entry name" value="FAS1 domain"/>
    <property type="match status" value="3"/>
</dbReference>
<name>Q4RRG3_TETNG</name>
<comment type="caution">
    <text evidence="13">The sequence shown here is derived from an EMBL/GenBank/DDBJ whole genome shotgun (WGS) entry which is preliminary data.</text>
</comment>
<dbReference type="PANTHER" id="PTHR10900:SF12">
    <property type="entry name" value="PERIOSTIN"/>
    <property type="match status" value="1"/>
</dbReference>
<dbReference type="InterPro" id="IPR011489">
    <property type="entry name" value="EMI_domain"/>
</dbReference>
<dbReference type="InterPro" id="IPR036378">
    <property type="entry name" value="FAS1_dom_sf"/>
</dbReference>
<evidence type="ECO:0000256" key="5">
    <source>
        <dbReference type="ARBA" id="ARBA00023157"/>
    </source>
</evidence>
<dbReference type="InterPro" id="IPR050904">
    <property type="entry name" value="Adhesion/Biosynth-related"/>
</dbReference>
<dbReference type="FunFam" id="2.30.180.10:FF:000002">
    <property type="entry name" value="periostin isoform X1"/>
    <property type="match status" value="1"/>
</dbReference>
<keyword evidence="3" id="KW-0732">Signal</keyword>
<organism evidence="13">
    <name type="scientific">Tetraodon nigroviridis</name>
    <name type="common">Spotted green pufferfish</name>
    <name type="synonym">Chelonodon nigroviridis</name>
    <dbReference type="NCBI Taxonomy" id="99883"/>
    <lineage>
        <taxon>Eukaryota</taxon>
        <taxon>Metazoa</taxon>
        <taxon>Chordata</taxon>
        <taxon>Craniata</taxon>
        <taxon>Vertebrata</taxon>
        <taxon>Euteleostomi</taxon>
        <taxon>Actinopterygii</taxon>
        <taxon>Neopterygii</taxon>
        <taxon>Teleostei</taxon>
        <taxon>Neoteleostei</taxon>
        <taxon>Acanthomorphata</taxon>
        <taxon>Eupercaria</taxon>
        <taxon>Tetraodontiformes</taxon>
        <taxon>Tetradontoidea</taxon>
        <taxon>Tetraodontidae</taxon>
        <taxon>Tetraodon</taxon>
    </lineage>
</organism>
<dbReference type="GO" id="GO:0030198">
    <property type="term" value="P:extracellular matrix organization"/>
    <property type="evidence" value="ECO:0007669"/>
    <property type="project" value="TreeGrafter"/>
</dbReference>
<feature type="non-terminal residue" evidence="13">
    <location>
        <position position="586"/>
    </location>
</feature>
<dbReference type="GO" id="GO:0031012">
    <property type="term" value="C:extracellular matrix"/>
    <property type="evidence" value="ECO:0007669"/>
    <property type="project" value="TreeGrafter"/>
</dbReference>
<comment type="subunit">
    <text evidence="8">Homodimer. Interacts with BMP1 and fibronectin.</text>
</comment>
<evidence type="ECO:0000256" key="3">
    <source>
        <dbReference type="ARBA" id="ARBA00022729"/>
    </source>
</evidence>
<comment type="subcellular location">
    <subcellularLocation>
        <location evidence="1">Golgi apparatus</location>
    </subcellularLocation>
</comment>
<dbReference type="AlphaFoldDB" id="Q4RRG3"/>
<dbReference type="Pfam" id="PF02469">
    <property type="entry name" value="Fasciclin"/>
    <property type="match status" value="3"/>
</dbReference>
<gene>
    <name evidence="13" type="ORF">GSTENG00030181001</name>
</gene>
<feature type="domain" description="FAS1" evidence="11">
    <location>
        <begin position="338"/>
        <end position="470"/>
    </location>
</feature>
<evidence type="ECO:0000313" key="13">
    <source>
        <dbReference type="EMBL" id="CAG09019.1"/>
    </source>
</evidence>
<feature type="domain" description="EMI" evidence="12">
    <location>
        <begin position="1"/>
        <end position="21"/>
    </location>
</feature>
<dbReference type="InterPro" id="IPR000782">
    <property type="entry name" value="FAS1_domain"/>
</dbReference>
<evidence type="ECO:0000256" key="4">
    <source>
        <dbReference type="ARBA" id="ARBA00023034"/>
    </source>
</evidence>
<dbReference type="Gene3D" id="2.30.180.10">
    <property type="entry name" value="FAS1 domain"/>
    <property type="match status" value="3"/>
</dbReference>
<dbReference type="GO" id="GO:0050839">
    <property type="term" value="F:cell adhesion molecule binding"/>
    <property type="evidence" value="ECO:0007669"/>
    <property type="project" value="TreeGrafter"/>
</dbReference>
<dbReference type="GO" id="GO:0008201">
    <property type="term" value="F:heparin binding"/>
    <property type="evidence" value="ECO:0007669"/>
    <property type="project" value="UniProtKB-KW"/>
</dbReference>
<proteinExistence type="predicted"/>
<evidence type="ECO:0000256" key="2">
    <source>
        <dbReference type="ARBA" id="ARBA00022674"/>
    </source>
</evidence>
<dbReference type="FunFam" id="2.30.180.10:FF:000004">
    <property type="entry name" value="periostin isoform X1"/>
    <property type="match status" value="1"/>
</dbReference>
<dbReference type="PROSITE" id="PS50213">
    <property type="entry name" value="FAS1"/>
    <property type="match status" value="3"/>
</dbReference>
<comment type="function">
    <text evidence="7">Induces cell attachment and spreading and plays a role in cell adhesion. Enhances incorporation of BMP1 in the fibronectin matrix of connective tissues, and subsequent proteolytic activation of lysyl oxidase LOX.</text>
</comment>
<dbReference type="SMART" id="SM00554">
    <property type="entry name" value="FAS1"/>
    <property type="match status" value="3"/>
</dbReference>
<keyword evidence="4" id="KW-0333">Golgi apparatus</keyword>
<feature type="domain" description="FAS1" evidence="11">
    <location>
        <begin position="24"/>
        <end position="157"/>
    </location>
</feature>
<dbReference type="EMBL" id="CAAE01015002">
    <property type="protein sequence ID" value="CAG09019.1"/>
    <property type="molecule type" value="Genomic_DNA"/>
</dbReference>
<evidence type="ECO:0000256" key="6">
    <source>
        <dbReference type="ARBA" id="ARBA00023180"/>
    </source>
</evidence>
<dbReference type="PROSITE" id="PS51041">
    <property type="entry name" value="EMI"/>
    <property type="match status" value="1"/>
</dbReference>
<keyword evidence="6" id="KW-0325">Glycoprotein</keyword>
<accession>Q4RRG3</accession>
<keyword evidence="5" id="KW-1015">Disulfide bond</keyword>
<dbReference type="GO" id="GO:0005615">
    <property type="term" value="C:extracellular space"/>
    <property type="evidence" value="ECO:0007669"/>
    <property type="project" value="TreeGrafter"/>
</dbReference>